<comment type="caution">
    <text evidence="2">The sequence shown here is derived from an EMBL/GenBank/DDBJ whole genome shotgun (WGS) entry which is preliminary data.</text>
</comment>
<sequence>MSDITLTLCNEDFTSENTPQTNNSNYTISRSNSYDNIFQTLIGMPVDYKEIEASITTLTQEMNNMYGPNSQSNDAQYLGVDFILNNDDDVIPNQPIPQPNPPVPQHMEIDQHVPQPNPPVPQPNPPVQHSNPPEPPVQQFNSTIQQFTPPVNLAVRCCPSSSTVASHNGRLKILCDVGGWEGIDVSFLMCAIPFPPEAFDAWSNSHWGTSPYCELQYNVERKKGFKNEYYYLEVRCSMHYSIIQPNGDKVRHFVNFSGILSDLIRYYHHTKEILIPKLTTHIPLISEPTVTSNGVVLFAREHIKKGKSQKLCVVIVNIPNKTRSIIFQDHIECDYPTPLKYITSDLSNEMCRLSPILVKCGVIPIIELVNYQFFAMELFTKFKFQNLKTITPNLEYSIHVETEKIIEANFQRVGIMVRPTEDKVKSTEDNVRSTEDKVRPTKNKSQPLMIWPDDMVAPLVRVSSKPKYIYSLRFRTSISSQDLYSSKLKFFRMQSSTTF</sequence>
<proteinExistence type="predicted"/>
<keyword evidence="3" id="KW-1185">Reference proteome</keyword>
<protein>
    <submittedName>
        <fullName evidence="2">Uncharacterized protein</fullName>
    </submittedName>
</protein>
<evidence type="ECO:0000313" key="2">
    <source>
        <dbReference type="EMBL" id="KYQ92374.1"/>
    </source>
</evidence>
<gene>
    <name evidence="2" type="ORF">DLAC_06341</name>
</gene>
<dbReference type="InParanoid" id="A0A151ZEP9"/>
<name>A0A151ZEP9_TIELA</name>
<dbReference type="Proteomes" id="UP000076078">
    <property type="component" value="Unassembled WGS sequence"/>
</dbReference>
<dbReference type="EMBL" id="LODT01000029">
    <property type="protein sequence ID" value="KYQ92374.1"/>
    <property type="molecule type" value="Genomic_DNA"/>
</dbReference>
<evidence type="ECO:0000256" key="1">
    <source>
        <dbReference type="SAM" id="MobiDB-lite"/>
    </source>
</evidence>
<dbReference type="AlphaFoldDB" id="A0A151ZEP9"/>
<feature type="compositionally biased region" description="Pro residues" evidence="1">
    <location>
        <begin position="115"/>
        <end position="136"/>
    </location>
</feature>
<reference evidence="2 3" key="1">
    <citation type="submission" date="2015-12" db="EMBL/GenBank/DDBJ databases">
        <title>Dictyostelia acquired genes for synthesis and detection of signals that induce cell-type specialization by lateral gene transfer from prokaryotes.</title>
        <authorList>
            <person name="Gloeckner G."/>
            <person name="Schaap P."/>
        </authorList>
    </citation>
    <scope>NUCLEOTIDE SEQUENCE [LARGE SCALE GENOMIC DNA]</scope>
    <source>
        <strain evidence="2 3">TK</strain>
    </source>
</reference>
<organism evidence="2 3">
    <name type="scientific">Tieghemostelium lacteum</name>
    <name type="common">Slime mold</name>
    <name type="synonym">Dictyostelium lacteum</name>
    <dbReference type="NCBI Taxonomy" id="361077"/>
    <lineage>
        <taxon>Eukaryota</taxon>
        <taxon>Amoebozoa</taxon>
        <taxon>Evosea</taxon>
        <taxon>Eumycetozoa</taxon>
        <taxon>Dictyostelia</taxon>
        <taxon>Dictyosteliales</taxon>
        <taxon>Raperosteliaceae</taxon>
        <taxon>Tieghemostelium</taxon>
    </lineage>
</organism>
<feature type="compositionally biased region" description="Pro residues" evidence="1">
    <location>
        <begin position="94"/>
        <end position="104"/>
    </location>
</feature>
<accession>A0A151ZEP9</accession>
<feature type="region of interest" description="Disordered" evidence="1">
    <location>
        <begin position="91"/>
        <end position="139"/>
    </location>
</feature>
<evidence type="ECO:0000313" key="3">
    <source>
        <dbReference type="Proteomes" id="UP000076078"/>
    </source>
</evidence>